<comment type="caution">
    <text evidence="5">The sequence shown here is derived from an EMBL/GenBank/DDBJ whole genome shotgun (WGS) entry which is preliminary data.</text>
</comment>
<evidence type="ECO:0000313" key="6">
    <source>
        <dbReference type="Proteomes" id="UP001191082"/>
    </source>
</evidence>
<dbReference type="SMART" id="SM00866">
    <property type="entry name" value="UTRA"/>
    <property type="match status" value="1"/>
</dbReference>
<gene>
    <name evidence="5" type="ORF">FGK64_19395</name>
</gene>
<dbReference type="Gene3D" id="3.40.1410.10">
    <property type="entry name" value="Chorismate lyase-like"/>
    <property type="match status" value="1"/>
</dbReference>
<accession>A0ABY2X2P9</accession>
<dbReference type="SUPFAM" id="SSF64288">
    <property type="entry name" value="Chorismate lyase-like"/>
    <property type="match status" value="1"/>
</dbReference>
<dbReference type="Proteomes" id="UP001191082">
    <property type="component" value="Unassembled WGS sequence"/>
</dbReference>
<dbReference type="InterPro" id="IPR028978">
    <property type="entry name" value="Chorismate_lyase_/UTRA_dom_sf"/>
</dbReference>
<dbReference type="PANTHER" id="PTHR44846:SF1">
    <property type="entry name" value="MANNOSYL-D-GLYCERATE TRANSPORT_METABOLISM SYSTEM REPRESSOR MNGR-RELATED"/>
    <property type="match status" value="1"/>
</dbReference>
<evidence type="ECO:0000259" key="4">
    <source>
        <dbReference type="PROSITE" id="PS50949"/>
    </source>
</evidence>
<dbReference type="PANTHER" id="PTHR44846">
    <property type="entry name" value="MANNOSYL-D-GLYCERATE TRANSPORT/METABOLISM SYSTEM REPRESSOR MNGR-RELATED"/>
    <property type="match status" value="1"/>
</dbReference>
<dbReference type="SMART" id="SM00345">
    <property type="entry name" value="HTH_GNTR"/>
    <property type="match status" value="1"/>
</dbReference>
<evidence type="ECO:0000256" key="2">
    <source>
        <dbReference type="ARBA" id="ARBA00023125"/>
    </source>
</evidence>
<keyword evidence="6" id="KW-1185">Reference proteome</keyword>
<dbReference type="Pfam" id="PF00392">
    <property type="entry name" value="GntR"/>
    <property type="match status" value="1"/>
</dbReference>
<keyword evidence="1" id="KW-0805">Transcription regulation</keyword>
<dbReference type="InterPro" id="IPR000524">
    <property type="entry name" value="Tscrpt_reg_HTH_GntR"/>
</dbReference>
<dbReference type="InterPro" id="IPR011663">
    <property type="entry name" value="UTRA"/>
</dbReference>
<protein>
    <submittedName>
        <fullName evidence="5">GntR family transcriptional regulator</fullName>
    </submittedName>
</protein>
<dbReference type="Pfam" id="PF07702">
    <property type="entry name" value="UTRA"/>
    <property type="match status" value="1"/>
</dbReference>
<dbReference type="CDD" id="cd07377">
    <property type="entry name" value="WHTH_GntR"/>
    <property type="match status" value="1"/>
</dbReference>
<feature type="domain" description="HTH gntR-type" evidence="4">
    <location>
        <begin position="4"/>
        <end position="72"/>
    </location>
</feature>
<dbReference type="PRINTS" id="PR00035">
    <property type="entry name" value="HTHGNTR"/>
</dbReference>
<evidence type="ECO:0000313" key="5">
    <source>
        <dbReference type="EMBL" id="TMV09252.1"/>
    </source>
</evidence>
<name>A0ABY2X2P9_9RHOB</name>
<dbReference type="Gene3D" id="1.10.10.10">
    <property type="entry name" value="Winged helix-like DNA-binding domain superfamily/Winged helix DNA-binding domain"/>
    <property type="match status" value="1"/>
</dbReference>
<evidence type="ECO:0000256" key="3">
    <source>
        <dbReference type="ARBA" id="ARBA00023163"/>
    </source>
</evidence>
<dbReference type="SUPFAM" id="SSF46785">
    <property type="entry name" value="Winged helix' DNA-binding domain"/>
    <property type="match status" value="1"/>
</dbReference>
<keyword evidence="2" id="KW-0238">DNA-binding</keyword>
<dbReference type="EMBL" id="VCPC01000005">
    <property type="protein sequence ID" value="TMV09252.1"/>
    <property type="molecule type" value="Genomic_DNA"/>
</dbReference>
<dbReference type="PROSITE" id="PS50949">
    <property type="entry name" value="HTH_GNTR"/>
    <property type="match status" value="1"/>
</dbReference>
<evidence type="ECO:0000256" key="1">
    <source>
        <dbReference type="ARBA" id="ARBA00023015"/>
    </source>
</evidence>
<sequence length="244" mass="26989">MSAVRRSDTVAQEIIEDLHRGTYARGDSLPAETELCRRFDVSRSTVRSALSRLQDLGLIERHQGAATRVIATQVAPVYVHSMTASGDLLNFAGPTTRHIQSMTPIVADEDLAGQLGDRPGRHWLHIGQTRHIGEEPIPAVWTDVYLAREYSDIAEELPNYPGLIYTLLEKRHGIIINEIRQSIVAAPLAAKHAQALQADEGEGALKLTRRYVDVNGACWIITVSTQRASTFKYDITLTRRGAGK</sequence>
<dbReference type="InterPro" id="IPR050679">
    <property type="entry name" value="Bact_HTH_transcr_reg"/>
</dbReference>
<keyword evidence="3" id="KW-0804">Transcription</keyword>
<dbReference type="InterPro" id="IPR036390">
    <property type="entry name" value="WH_DNA-bd_sf"/>
</dbReference>
<dbReference type="RefSeq" id="WP_138865524.1">
    <property type="nucleotide sequence ID" value="NZ_VCPC01000005.1"/>
</dbReference>
<dbReference type="InterPro" id="IPR036388">
    <property type="entry name" value="WH-like_DNA-bd_sf"/>
</dbReference>
<proteinExistence type="predicted"/>
<organism evidence="5 6">
    <name type="scientific">Arenibacterium halophilum</name>
    <dbReference type="NCBI Taxonomy" id="2583821"/>
    <lineage>
        <taxon>Bacteria</taxon>
        <taxon>Pseudomonadati</taxon>
        <taxon>Pseudomonadota</taxon>
        <taxon>Alphaproteobacteria</taxon>
        <taxon>Rhodobacterales</taxon>
        <taxon>Paracoccaceae</taxon>
        <taxon>Arenibacterium</taxon>
    </lineage>
</organism>
<reference evidence="5 6" key="1">
    <citation type="submission" date="2019-05" db="EMBL/GenBank/DDBJ databases">
        <title>Marivita sp. nov. isolated from sea sediment.</title>
        <authorList>
            <person name="Kim W."/>
        </authorList>
    </citation>
    <scope>NUCLEOTIDE SEQUENCE [LARGE SCALE GENOMIC DNA]</scope>
    <source>
        <strain evidence="5 6">CAU 1492</strain>
    </source>
</reference>